<proteinExistence type="inferred from homology"/>
<dbReference type="Proteomes" id="UP001499987">
    <property type="component" value="Unassembled WGS sequence"/>
</dbReference>
<feature type="domain" description="Glycosyl hydrolase family 98 putative carbohydrate-binding module" evidence="6">
    <location>
        <begin position="417"/>
        <end position="563"/>
    </location>
</feature>
<dbReference type="Pfam" id="PF16499">
    <property type="entry name" value="Melibiase_2"/>
    <property type="match status" value="1"/>
</dbReference>
<evidence type="ECO:0000256" key="3">
    <source>
        <dbReference type="ARBA" id="ARBA00022801"/>
    </source>
</evidence>
<dbReference type="Pfam" id="PF17801">
    <property type="entry name" value="Melibiase_C"/>
    <property type="match status" value="1"/>
</dbReference>
<feature type="domain" description="Glycosyl hydrolase family 98 putative carbohydrate-binding module" evidence="6">
    <location>
        <begin position="568"/>
        <end position="713"/>
    </location>
</feature>
<protein>
    <recommendedName>
        <fullName evidence="5">Alpha-galactosidase</fullName>
        <ecNumber evidence="5">3.2.1.22</ecNumber>
    </recommendedName>
    <alternativeName>
        <fullName evidence="5">Melibiase</fullName>
    </alternativeName>
</protein>
<dbReference type="RefSeq" id="WP_344623766.1">
    <property type="nucleotide sequence ID" value="NZ_BAAALD010000020.1"/>
</dbReference>
<dbReference type="InterPro" id="IPR013780">
    <property type="entry name" value="Glyco_hydro_b"/>
</dbReference>
<dbReference type="SUPFAM" id="SSF51011">
    <property type="entry name" value="Glycosyl hydrolase domain"/>
    <property type="match status" value="1"/>
</dbReference>
<keyword evidence="4 5" id="KW-0326">Glycosidase</keyword>
<dbReference type="PROSITE" id="PS00512">
    <property type="entry name" value="ALPHA_GALACTOSIDASE"/>
    <property type="match status" value="1"/>
</dbReference>
<dbReference type="Gene3D" id="3.20.20.70">
    <property type="entry name" value="Aldolase class I"/>
    <property type="match status" value="1"/>
</dbReference>
<dbReference type="InterPro" id="IPR038637">
    <property type="entry name" value="NPCBM_sf"/>
</dbReference>
<evidence type="ECO:0000259" key="6">
    <source>
        <dbReference type="SMART" id="SM00776"/>
    </source>
</evidence>
<dbReference type="InterPro" id="IPR041233">
    <property type="entry name" value="Melibiase_C"/>
</dbReference>
<comment type="similarity">
    <text evidence="1 5">Belongs to the glycosyl hydrolase 27 family.</text>
</comment>
<reference evidence="7 8" key="1">
    <citation type="journal article" date="2019" name="Int. J. Syst. Evol. Microbiol.">
        <title>The Global Catalogue of Microorganisms (GCM) 10K type strain sequencing project: providing services to taxonomists for standard genome sequencing and annotation.</title>
        <authorList>
            <consortium name="The Broad Institute Genomics Platform"/>
            <consortium name="The Broad Institute Genome Sequencing Center for Infectious Disease"/>
            <person name="Wu L."/>
            <person name="Ma J."/>
        </authorList>
    </citation>
    <scope>NUCLEOTIDE SEQUENCE [LARGE SCALE GENOMIC DNA]</scope>
    <source>
        <strain evidence="7 8">JCM 13002</strain>
    </source>
</reference>
<keyword evidence="2" id="KW-0732">Signal</keyword>
<dbReference type="InterPro" id="IPR013222">
    <property type="entry name" value="Glyco_hyd_98_carb-bd"/>
</dbReference>
<comment type="catalytic activity">
    <reaction evidence="5">
        <text>Hydrolysis of terminal, non-reducing alpha-D-galactose residues in alpha-D-galactosides, including galactose oligosaccharides, galactomannans and galactolipids.</text>
        <dbReference type="EC" id="3.2.1.22"/>
    </reaction>
</comment>
<dbReference type="CDD" id="cd14792">
    <property type="entry name" value="GH27"/>
    <property type="match status" value="1"/>
</dbReference>
<dbReference type="Gene3D" id="2.60.120.1060">
    <property type="entry name" value="NPCBM/NEW2 domain"/>
    <property type="match status" value="2"/>
</dbReference>
<dbReference type="InterPro" id="IPR000111">
    <property type="entry name" value="Glyco_hydro_27/36_CS"/>
</dbReference>
<keyword evidence="8" id="KW-1185">Reference proteome</keyword>
<dbReference type="SUPFAM" id="SSF51445">
    <property type="entry name" value="(Trans)glycosidases"/>
    <property type="match status" value="1"/>
</dbReference>
<dbReference type="PANTHER" id="PTHR11452:SF75">
    <property type="entry name" value="ALPHA-GALACTOSIDASE MEL1"/>
    <property type="match status" value="1"/>
</dbReference>
<name>A0ABN1TG53_9ACTN</name>
<dbReference type="SUPFAM" id="SSF49785">
    <property type="entry name" value="Galactose-binding domain-like"/>
    <property type="match status" value="2"/>
</dbReference>
<dbReference type="EMBL" id="BAAALD010000020">
    <property type="protein sequence ID" value="GAA1082246.1"/>
    <property type="molecule type" value="Genomic_DNA"/>
</dbReference>
<dbReference type="Gene3D" id="2.60.40.1180">
    <property type="entry name" value="Golgi alpha-mannosidase II"/>
    <property type="match status" value="1"/>
</dbReference>
<dbReference type="SMART" id="SM00776">
    <property type="entry name" value="NPCBM"/>
    <property type="match status" value="2"/>
</dbReference>
<evidence type="ECO:0000256" key="1">
    <source>
        <dbReference type="ARBA" id="ARBA00009743"/>
    </source>
</evidence>
<dbReference type="InterPro" id="IPR017853">
    <property type="entry name" value="GH"/>
</dbReference>
<accession>A0ABN1TG53</accession>
<comment type="caution">
    <text evidence="7">The sequence shown here is derived from an EMBL/GenBank/DDBJ whole genome shotgun (WGS) entry which is preliminary data.</text>
</comment>
<keyword evidence="5" id="KW-1015">Disulfide bond</keyword>
<dbReference type="InterPro" id="IPR002241">
    <property type="entry name" value="Glyco_hydro_27"/>
</dbReference>
<dbReference type="EC" id="3.2.1.22" evidence="5"/>
<dbReference type="InterPro" id="IPR013785">
    <property type="entry name" value="Aldolase_TIM"/>
</dbReference>
<sequence>MTLIPHKIRHRAVGVATTLAMLCGGGTLGAAAVVGLAVAGAAPAAALQNSQAVTPQMGFNNWNSTHCRAEFNEAMVKGIADIFVSKGLKAAGYTYVNLDDCWAMPTRDAAGNLVPDPVRFPNGIKAVADYVHAKGLKFGLYSSAGTRTCDALGFPGGLGHEQQDANLWASWGVDYLKYDNCNNQGVDAKQRYKAMGDALKATGRPILYSICEWGSSRPWTWAQETGNSWRTTGDISDSWSSMISIAHENQALAPYAGPNAWNDPDMLEVGNGGMTDTEYRTHFSLWAEMAAPLLIGSDLRTAGAATMAILTNADVIAVDQDPLGRQGAVVSSGDGLVVMSKPLADGSRAVTLTNETAATRTVATTAAAAGIGGAASYTLKDLWSKQTTTTTGAISAAVPSHGTVMFRVTPAAPTALPSGLHWLGDLAWSTAPANAWGPVERNHSNGETAPGDGRTLTVGGTAYAKGLGVHAGSDVRYHLGGTCTGLVVDVGIDDEAGSNGSAVFQVYRDNTLVADSGIRRGTDPALRLTADLTGGSDLRLVVTDAGDGKDYDHADWAGARIGCGNAPSAGTHALSDLAWTAAFNGWGPVERDRSNGEAAAGDGRTLTVGGTAYAKGLGAHATSTVTYYLGGRCTALSTDAGVDDEVGSNGSVTFQVLADGVKVAGSGTVTGAGGAVHLDAPLTGAYELTLEVGAADNGNTYDHADWAAPQLTCV</sequence>
<evidence type="ECO:0000256" key="5">
    <source>
        <dbReference type="RuleBase" id="RU361168"/>
    </source>
</evidence>
<gene>
    <name evidence="7" type="ORF">GCM10009663_26470</name>
</gene>
<evidence type="ECO:0000256" key="4">
    <source>
        <dbReference type="ARBA" id="ARBA00023295"/>
    </source>
</evidence>
<dbReference type="PANTHER" id="PTHR11452">
    <property type="entry name" value="ALPHA-GALACTOSIDASE/ALPHA-N-ACETYLGALACTOSAMINIDASE"/>
    <property type="match status" value="1"/>
</dbReference>
<keyword evidence="3 5" id="KW-0378">Hydrolase</keyword>
<evidence type="ECO:0000256" key="2">
    <source>
        <dbReference type="ARBA" id="ARBA00022729"/>
    </source>
</evidence>
<dbReference type="Pfam" id="PF08305">
    <property type="entry name" value="NPCBM"/>
    <property type="match status" value="2"/>
</dbReference>
<organism evidence="7 8">
    <name type="scientific">Kitasatospora arboriphila</name>
    <dbReference type="NCBI Taxonomy" id="258052"/>
    <lineage>
        <taxon>Bacteria</taxon>
        <taxon>Bacillati</taxon>
        <taxon>Actinomycetota</taxon>
        <taxon>Actinomycetes</taxon>
        <taxon>Kitasatosporales</taxon>
        <taxon>Streptomycetaceae</taxon>
        <taxon>Kitasatospora</taxon>
    </lineage>
</organism>
<evidence type="ECO:0000313" key="8">
    <source>
        <dbReference type="Proteomes" id="UP001499987"/>
    </source>
</evidence>
<dbReference type="PRINTS" id="PR00740">
    <property type="entry name" value="GLHYDRLASE27"/>
</dbReference>
<dbReference type="InterPro" id="IPR008979">
    <property type="entry name" value="Galactose-bd-like_sf"/>
</dbReference>
<evidence type="ECO:0000313" key="7">
    <source>
        <dbReference type="EMBL" id="GAA1082246.1"/>
    </source>
</evidence>